<dbReference type="Proteomes" id="UP000000447">
    <property type="component" value="Chromosome"/>
</dbReference>
<organism evidence="1 2">
    <name type="scientific">Thermomicrobium roseum (strain ATCC 27502 / DSM 5159 / P-2)</name>
    <dbReference type="NCBI Taxonomy" id="309801"/>
    <lineage>
        <taxon>Bacteria</taxon>
        <taxon>Pseudomonadati</taxon>
        <taxon>Thermomicrobiota</taxon>
        <taxon>Thermomicrobia</taxon>
        <taxon>Thermomicrobiales</taxon>
        <taxon>Thermomicrobiaceae</taxon>
        <taxon>Thermomicrobium</taxon>
    </lineage>
</organism>
<dbReference type="STRING" id="309801.trd_1068"/>
<keyword evidence="2" id="KW-1185">Reference proteome</keyword>
<dbReference type="PROSITE" id="PS51365">
    <property type="entry name" value="RENAL_DIPEPTIDASE_2"/>
    <property type="match status" value="1"/>
</dbReference>
<sequence length="321" mass="35356">MDWGPIIDGHSDFVLSLLETGRDFLVESHEGHVDLPRAQRGRLGAMLSAVFVRNEYLPAQALARTMRGVDRLRATVARSRGAMEIVTDVDQLERCLDRGVFGAILHFEGAEAIDAEFAVLRLSYDLGLRSLGLTWSRPNIFAEGVGPENRGGGLTKLGRELVCACNEMGILIDVSHLNDAGFWDVLEESTRPVVASHSNCRALCAVERNLTDDQIRALAEKDGLVGINFHVGFIREGAERPSDVTLDDVIAHIDHIVQLVGVDHVGFGSDFDGATMPAELADAAQLPRLVEALARHGYDEQALRKISRDNWLRVFRAVWRS</sequence>
<dbReference type="GO" id="GO:0006508">
    <property type="term" value="P:proteolysis"/>
    <property type="evidence" value="ECO:0007669"/>
    <property type="project" value="InterPro"/>
</dbReference>
<dbReference type="Gene3D" id="3.20.20.140">
    <property type="entry name" value="Metal-dependent hydrolases"/>
    <property type="match status" value="1"/>
</dbReference>
<dbReference type="eggNOG" id="COG2355">
    <property type="taxonomic scope" value="Bacteria"/>
</dbReference>
<proteinExistence type="predicted"/>
<dbReference type="SUPFAM" id="SSF51556">
    <property type="entry name" value="Metallo-dependent hydrolases"/>
    <property type="match status" value="1"/>
</dbReference>
<gene>
    <name evidence="1" type="ordered locus">trd_1068</name>
</gene>
<dbReference type="EMBL" id="CP001275">
    <property type="protein sequence ID" value="ACM04518.1"/>
    <property type="molecule type" value="Genomic_DNA"/>
</dbReference>
<dbReference type="CDD" id="cd01301">
    <property type="entry name" value="rDP_like"/>
    <property type="match status" value="1"/>
</dbReference>
<dbReference type="KEGG" id="tro:trd_1068"/>
<dbReference type="InterPro" id="IPR008257">
    <property type="entry name" value="Pept_M19"/>
</dbReference>
<dbReference type="RefSeq" id="WP_015922021.1">
    <property type="nucleotide sequence ID" value="NC_011959.1"/>
</dbReference>
<dbReference type="Pfam" id="PF01244">
    <property type="entry name" value="Peptidase_M19"/>
    <property type="match status" value="1"/>
</dbReference>
<evidence type="ECO:0000313" key="1">
    <source>
        <dbReference type="EMBL" id="ACM04518.1"/>
    </source>
</evidence>
<dbReference type="HOGENOM" id="CLU_031404_2_1_0"/>
<name>B9L0J7_THERP</name>
<reference evidence="1 2" key="1">
    <citation type="journal article" date="2009" name="PLoS ONE">
        <title>Complete genome sequence of the aerobic CO-oxidizing thermophile Thermomicrobium roseum.</title>
        <authorList>
            <person name="Wu D."/>
            <person name="Raymond J."/>
            <person name="Wu M."/>
            <person name="Chatterji S."/>
            <person name="Ren Q."/>
            <person name="Graham J.E."/>
            <person name="Bryant D.A."/>
            <person name="Robb F."/>
            <person name="Colman A."/>
            <person name="Tallon L.J."/>
            <person name="Badger J.H."/>
            <person name="Madupu R."/>
            <person name="Ward N.L."/>
            <person name="Eisen J.A."/>
        </authorList>
    </citation>
    <scope>NUCLEOTIDE SEQUENCE [LARGE SCALE GENOMIC DNA]</scope>
    <source>
        <strain evidence="2">ATCC 27502 / DSM 5159 / P-2</strain>
    </source>
</reference>
<dbReference type="AlphaFoldDB" id="B9L0J7"/>
<accession>B9L0J7</accession>
<dbReference type="PANTHER" id="PTHR10443">
    <property type="entry name" value="MICROSOMAL DIPEPTIDASE"/>
    <property type="match status" value="1"/>
</dbReference>
<dbReference type="InterPro" id="IPR032466">
    <property type="entry name" value="Metal_Hydrolase"/>
</dbReference>
<dbReference type="GO" id="GO:0070573">
    <property type="term" value="F:metallodipeptidase activity"/>
    <property type="evidence" value="ECO:0007669"/>
    <property type="project" value="InterPro"/>
</dbReference>
<protein>
    <submittedName>
        <fullName evidence="1">Renal dipeptidase family protein</fullName>
    </submittedName>
</protein>
<dbReference type="PANTHER" id="PTHR10443:SF12">
    <property type="entry name" value="DIPEPTIDASE"/>
    <property type="match status" value="1"/>
</dbReference>
<evidence type="ECO:0000313" key="2">
    <source>
        <dbReference type="Proteomes" id="UP000000447"/>
    </source>
</evidence>